<accession>A0ABT3U1I0</accession>
<dbReference type="InterPro" id="IPR014710">
    <property type="entry name" value="RmlC-like_jellyroll"/>
</dbReference>
<keyword evidence="2" id="KW-1185">Reference proteome</keyword>
<dbReference type="Proteomes" id="UP001163064">
    <property type="component" value="Unassembled WGS sequence"/>
</dbReference>
<dbReference type="PANTHER" id="PTHR37694">
    <property type="entry name" value="SLR8022 PROTEIN"/>
    <property type="match status" value="1"/>
</dbReference>
<proteinExistence type="predicted"/>
<sequence length="110" mass="11671">MTTTTTYDLRSLADDHLAAARQAAHGRSAELLIREDPLRQSVIALTEGNTLEEHNAPACATLQVLSGRVRLTAVSGDVMLGTGQIRAIPQERHGLTALTDAVVLLTAVMA</sequence>
<dbReference type="InterPro" id="IPR011051">
    <property type="entry name" value="RmlC_Cupin_sf"/>
</dbReference>
<organism evidence="1 2">
    <name type="scientific">Streptomyces beihaiensis</name>
    <dbReference type="NCBI Taxonomy" id="2984495"/>
    <lineage>
        <taxon>Bacteria</taxon>
        <taxon>Bacillati</taxon>
        <taxon>Actinomycetota</taxon>
        <taxon>Actinomycetes</taxon>
        <taxon>Kitasatosporales</taxon>
        <taxon>Streptomycetaceae</taxon>
        <taxon>Streptomyces</taxon>
    </lineage>
</organism>
<dbReference type="PANTHER" id="PTHR37694:SF1">
    <property type="entry name" value="SLR8022 PROTEIN"/>
    <property type="match status" value="1"/>
</dbReference>
<comment type="caution">
    <text evidence="1">The sequence shown here is derived from an EMBL/GenBank/DDBJ whole genome shotgun (WGS) entry which is preliminary data.</text>
</comment>
<name>A0ABT3U1I0_9ACTN</name>
<dbReference type="RefSeq" id="WP_266603892.1">
    <property type="nucleotide sequence ID" value="NZ_JAPHNL010000296.1"/>
</dbReference>
<evidence type="ECO:0000313" key="2">
    <source>
        <dbReference type="Proteomes" id="UP001163064"/>
    </source>
</evidence>
<dbReference type="Gene3D" id="2.60.120.10">
    <property type="entry name" value="Jelly Rolls"/>
    <property type="match status" value="1"/>
</dbReference>
<evidence type="ECO:0000313" key="1">
    <source>
        <dbReference type="EMBL" id="MCX3063172.1"/>
    </source>
</evidence>
<dbReference type="EMBL" id="JAPHNL010000296">
    <property type="protein sequence ID" value="MCX3063172.1"/>
    <property type="molecule type" value="Genomic_DNA"/>
</dbReference>
<gene>
    <name evidence="1" type="ORF">OFY01_26115</name>
</gene>
<protein>
    <submittedName>
        <fullName evidence="1">Cupin</fullName>
    </submittedName>
</protein>
<reference evidence="1" key="1">
    <citation type="submission" date="2022-10" db="EMBL/GenBank/DDBJ databases">
        <title>Streptomyces beihaiensis sp. nov., a chitin degrading actinobacterium, isolated from shrimp pond soil.</title>
        <authorList>
            <person name="Xie J."/>
            <person name="Shen N."/>
        </authorList>
    </citation>
    <scope>NUCLEOTIDE SEQUENCE</scope>
    <source>
        <strain evidence="1">GXMU-J5</strain>
    </source>
</reference>
<dbReference type="SUPFAM" id="SSF51182">
    <property type="entry name" value="RmlC-like cupins"/>
    <property type="match status" value="1"/>
</dbReference>